<dbReference type="Pfam" id="PF05159">
    <property type="entry name" value="Capsule_synth"/>
    <property type="match status" value="1"/>
</dbReference>
<reference evidence="2" key="1">
    <citation type="submission" date="2015-09" db="EMBL/GenBank/DDBJ databases">
        <authorList>
            <person name="Rodrigo-Torres Lidia"/>
            <person name="Arahal R.David."/>
        </authorList>
    </citation>
    <scope>NUCLEOTIDE SEQUENCE [LARGE SCALE GENOMIC DNA]</scope>
    <source>
        <strain evidence="2">CECT 7735</strain>
    </source>
</reference>
<dbReference type="AlphaFoldDB" id="A0A0P1I5V5"/>
<dbReference type="InterPro" id="IPR007833">
    <property type="entry name" value="Capsule_polysaccharide_synth"/>
</dbReference>
<dbReference type="GO" id="GO:0015774">
    <property type="term" value="P:polysaccharide transport"/>
    <property type="evidence" value="ECO:0007669"/>
    <property type="project" value="InterPro"/>
</dbReference>
<keyword evidence="2" id="KW-1185">Reference proteome</keyword>
<dbReference type="GO" id="GO:0000271">
    <property type="term" value="P:polysaccharide biosynthetic process"/>
    <property type="evidence" value="ECO:0007669"/>
    <property type="project" value="InterPro"/>
</dbReference>
<proteinExistence type="predicted"/>
<evidence type="ECO:0000313" key="1">
    <source>
        <dbReference type="EMBL" id="CUJ91910.1"/>
    </source>
</evidence>
<gene>
    <name evidence="1" type="ORF">PH7735_01424</name>
</gene>
<sequence length="443" mass="50746">MSLKELVYKKQVMMAVTSGHKRVFLFLQGPHGPFFKSLGKMLRRSGATVWRVGFNAGDRAFWNEKSSFIPFIKSQDEWPDTFSDICEEKGVTDIVLYGDVRPIHAHAVERAKAAGLRVHVFEEGYLRPYWVTYERGGSNGNSRLMNMTIPEMEKALEGADLDAPMPPGHWGDMRQHVFYGALYHWFVMFRNGTFKNFRPHRDLSVTREFQLYLRRLLLMPAQAIERRIATLRIRHGGFPYHLALLQLEHDSSFQEHSPFGSMTEFLDLVISNFANDAPQHHHLVFKAHPLEDGRVPLRREIARLGKVHGIENRVHYVRGGKLAQLLNEARTAVTVNSTAGQQVLWRGIPLKVFGKAVYNQPEFVSDQPIGTFFGGASRPDNRAYKIFRRFLLETSQVSGGFYSARGRRQLMRHVVDMMLSTEDPYQALKSGTAAPRQHLRIVN</sequence>
<dbReference type="CDD" id="cd16441">
    <property type="entry name" value="beta_Kdo_transferase_KpsS"/>
    <property type="match status" value="1"/>
</dbReference>
<evidence type="ECO:0000313" key="2">
    <source>
        <dbReference type="Proteomes" id="UP000051870"/>
    </source>
</evidence>
<protein>
    <submittedName>
        <fullName evidence="1">Capsule polysaccharide biosynthesis protein</fullName>
    </submittedName>
</protein>
<accession>A0A0P1I5V5</accession>
<name>A0A0P1I5V5_9RHOB</name>
<dbReference type="STRING" id="1715693.PH7735_01424"/>
<dbReference type="EMBL" id="CYTW01000001">
    <property type="protein sequence ID" value="CUJ91910.1"/>
    <property type="molecule type" value="Genomic_DNA"/>
</dbReference>
<dbReference type="Proteomes" id="UP000051870">
    <property type="component" value="Unassembled WGS sequence"/>
</dbReference>
<organism evidence="1 2">
    <name type="scientific">Shimia thalassica</name>
    <dbReference type="NCBI Taxonomy" id="1715693"/>
    <lineage>
        <taxon>Bacteria</taxon>
        <taxon>Pseudomonadati</taxon>
        <taxon>Pseudomonadota</taxon>
        <taxon>Alphaproteobacteria</taxon>
        <taxon>Rhodobacterales</taxon>
        <taxon>Roseobacteraceae</taxon>
    </lineage>
</organism>